<sequence>MGCGSSSLKGVDIPDVNNQPTSVTQQPQIRKIRTNFSDINYDQNAQQRRLTEYAPHEQPPRVREESRDFTVEQSSWEEYQQYDSRPDRQTRDTGGSFSNAHDRTMSGGSALGKDNDATLQPYQTIDGGGDWDHHDDQSRRQSSYSRGPQNGQDPTSDLSKNEFAAANDPANPNNQDNSQQSPQKSTHSQQQPDGHHRNKNDDDANANTSPISYNTNSPTAANPDIHGDDGGEHKKSWLGQKYASFQSSKRGSGLSDEDIMKYTGKDRSELNEWAQNRPGVGGNQDAGRVGSDSGLAAGAPWN</sequence>
<feature type="compositionally biased region" description="Polar residues" evidence="1">
    <location>
        <begin position="147"/>
        <end position="158"/>
    </location>
</feature>
<dbReference type="GeneID" id="30014280"/>
<feature type="compositionally biased region" description="Basic and acidic residues" evidence="1">
    <location>
        <begin position="130"/>
        <end position="139"/>
    </location>
</feature>
<dbReference type="EMBL" id="LVYI01000010">
    <property type="protein sequence ID" value="OAP55960.1"/>
    <property type="molecule type" value="Genomic_DNA"/>
</dbReference>
<organism evidence="2 3">
    <name type="scientific">Fonsecaea erecta</name>
    <dbReference type="NCBI Taxonomy" id="1367422"/>
    <lineage>
        <taxon>Eukaryota</taxon>
        <taxon>Fungi</taxon>
        <taxon>Dikarya</taxon>
        <taxon>Ascomycota</taxon>
        <taxon>Pezizomycotina</taxon>
        <taxon>Eurotiomycetes</taxon>
        <taxon>Chaetothyriomycetidae</taxon>
        <taxon>Chaetothyriales</taxon>
        <taxon>Herpotrichiellaceae</taxon>
        <taxon>Fonsecaea</taxon>
    </lineage>
</organism>
<feature type="compositionally biased region" description="Basic and acidic residues" evidence="1">
    <location>
        <begin position="225"/>
        <end position="235"/>
    </location>
</feature>
<accession>A0A178Z842</accession>
<proteinExistence type="predicted"/>
<feature type="compositionally biased region" description="Polar residues" evidence="1">
    <location>
        <begin position="71"/>
        <end position="83"/>
    </location>
</feature>
<keyword evidence="3" id="KW-1185">Reference proteome</keyword>
<evidence type="ECO:0000313" key="2">
    <source>
        <dbReference type="EMBL" id="OAP55960.1"/>
    </source>
</evidence>
<feature type="compositionally biased region" description="Basic and acidic residues" evidence="1">
    <location>
        <begin position="49"/>
        <end position="70"/>
    </location>
</feature>
<evidence type="ECO:0000313" key="3">
    <source>
        <dbReference type="Proteomes" id="UP000078343"/>
    </source>
</evidence>
<gene>
    <name evidence="2" type="ORF">AYL99_10112</name>
</gene>
<feature type="compositionally biased region" description="Polar residues" evidence="1">
    <location>
        <begin position="16"/>
        <end position="48"/>
    </location>
</feature>
<dbReference type="RefSeq" id="XP_018689327.1">
    <property type="nucleotide sequence ID" value="XM_018841618.1"/>
</dbReference>
<protein>
    <submittedName>
        <fullName evidence="2">Uncharacterized protein</fullName>
    </submittedName>
</protein>
<dbReference type="OrthoDB" id="4837859at2759"/>
<feature type="region of interest" description="Disordered" evidence="1">
    <location>
        <begin position="1"/>
        <end position="302"/>
    </location>
</feature>
<feature type="compositionally biased region" description="Basic and acidic residues" evidence="1">
    <location>
        <begin position="258"/>
        <end position="270"/>
    </location>
</feature>
<reference evidence="2 3" key="1">
    <citation type="submission" date="2016-04" db="EMBL/GenBank/DDBJ databases">
        <title>Draft genome of Fonsecaea erecta CBS 125763.</title>
        <authorList>
            <person name="Weiss V.A."/>
            <person name="Vicente V.A."/>
            <person name="Raittz R.T."/>
            <person name="Moreno L.F."/>
            <person name="De Souza E.M."/>
            <person name="Pedrosa F.O."/>
            <person name="Steffens M.B."/>
            <person name="Faoro H."/>
            <person name="Tadra-Sfeir M.Z."/>
            <person name="Najafzadeh M.J."/>
            <person name="Felipe M.S."/>
            <person name="Teixeira M."/>
            <person name="Sun J."/>
            <person name="Xi L."/>
            <person name="Gomes R."/>
            <person name="De Azevedo C.M."/>
            <person name="Salgado C.G."/>
            <person name="Da Silva M.B."/>
            <person name="Nascimento M.F."/>
            <person name="Queiroz-Telles F."/>
            <person name="Attili D.S."/>
            <person name="Gorbushina A."/>
        </authorList>
    </citation>
    <scope>NUCLEOTIDE SEQUENCE [LARGE SCALE GENOMIC DNA]</scope>
    <source>
        <strain evidence="2 3">CBS 125763</strain>
    </source>
</reference>
<feature type="compositionally biased region" description="Low complexity" evidence="1">
    <location>
        <begin position="164"/>
        <end position="183"/>
    </location>
</feature>
<name>A0A178Z842_9EURO</name>
<feature type="compositionally biased region" description="Basic and acidic residues" evidence="1">
    <location>
        <begin position="193"/>
        <end position="202"/>
    </location>
</feature>
<evidence type="ECO:0000256" key="1">
    <source>
        <dbReference type="SAM" id="MobiDB-lite"/>
    </source>
</evidence>
<dbReference type="AlphaFoldDB" id="A0A178Z842"/>
<dbReference type="Proteomes" id="UP000078343">
    <property type="component" value="Unassembled WGS sequence"/>
</dbReference>
<feature type="compositionally biased region" description="Polar residues" evidence="1">
    <location>
        <begin position="205"/>
        <end position="220"/>
    </location>
</feature>
<comment type="caution">
    <text evidence="2">The sequence shown here is derived from an EMBL/GenBank/DDBJ whole genome shotgun (WGS) entry which is preliminary data.</text>
</comment>